<organism evidence="4 5">
    <name type="scientific">Rubroshorea leprosula</name>
    <dbReference type="NCBI Taxonomy" id="152421"/>
    <lineage>
        <taxon>Eukaryota</taxon>
        <taxon>Viridiplantae</taxon>
        <taxon>Streptophyta</taxon>
        <taxon>Embryophyta</taxon>
        <taxon>Tracheophyta</taxon>
        <taxon>Spermatophyta</taxon>
        <taxon>Magnoliopsida</taxon>
        <taxon>eudicotyledons</taxon>
        <taxon>Gunneridae</taxon>
        <taxon>Pentapetalae</taxon>
        <taxon>rosids</taxon>
        <taxon>malvids</taxon>
        <taxon>Malvales</taxon>
        <taxon>Dipterocarpaceae</taxon>
        <taxon>Rubroshorea</taxon>
    </lineage>
</organism>
<feature type="region of interest" description="Disordered" evidence="1">
    <location>
        <begin position="346"/>
        <end position="393"/>
    </location>
</feature>
<keyword evidence="2" id="KW-0472">Membrane</keyword>
<dbReference type="GO" id="GO:0071786">
    <property type="term" value="P:endoplasmic reticulum tubular network organization"/>
    <property type="evidence" value="ECO:0007669"/>
    <property type="project" value="InterPro"/>
</dbReference>
<dbReference type="PANTHER" id="PTHR22166:SF12">
    <property type="entry name" value="ENDOPLASMIC RETICULUM JUNCTION FORMATION PROTEIN LUNAPARK"/>
    <property type="match status" value="1"/>
</dbReference>
<reference evidence="4 5" key="1">
    <citation type="journal article" date="2021" name="Commun. Biol.">
        <title>The genome of Shorea leprosula (Dipterocarpaceae) highlights the ecological relevance of drought in aseasonal tropical rainforests.</title>
        <authorList>
            <person name="Ng K.K.S."/>
            <person name="Kobayashi M.J."/>
            <person name="Fawcett J.A."/>
            <person name="Hatakeyama M."/>
            <person name="Paape T."/>
            <person name="Ng C.H."/>
            <person name="Ang C.C."/>
            <person name="Tnah L.H."/>
            <person name="Lee C.T."/>
            <person name="Nishiyama T."/>
            <person name="Sese J."/>
            <person name="O'Brien M.J."/>
            <person name="Copetti D."/>
            <person name="Mohd Noor M.I."/>
            <person name="Ong R.C."/>
            <person name="Putra M."/>
            <person name="Sireger I.Z."/>
            <person name="Indrioko S."/>
            <person name="Kosugi Y."/>
            <person name="Izuno A."/>
            <person name="Isagi Y."/>
            <person name="Lee S.L."/>
            <person name="Shimizu K.K."/>
        </authorList>
    </citation>
    <scope>NUCLEOTIDE SEQUENCE [LARGE SCALE GENOMIC DNA]</scope>
    <source>
        <strain evidence="4">214</strain>
    </source>
</reference>
<dbReference type="AlphaFoldDB" id="A0AAV5HMP1"/>
<dbReference type="PANTHER" id="PTHR22166">
    <property type="entry name" value="ENDOPLASMIC RETICULUM JUNCTION FORMATION PROTEIN LUNAPARK"/>
    <property type="match status" value="1"/>
</dbReference>
<keyword evidence="2" id="KW-0812">Transmembrane</keyword>
<dbReference type="EMBL" id="BPVZ01000002">
    <property type="protein sequence ID" value="GKU87571.1"/>
    <property type="molecule type" value="Genomic_DNA"/>
</dbReference>
<feature type="transmembrane region" description="Helical" evidence="2">
    <location>
        <begin position="71"/>
        <end position="92"/>
    </location>
</feature>
<feature type="compositionally biased region" description="Polar residues" evidence="1">
    <location>
        <begin position="205"/>
        <end position="222"/>
    </location>
</feature>
<feature type="compositionally biased region" description="Polar residues" evidence="1">
    <location>
        <begin position="364"/>
        <end position="380"/>
    </location>
</feature>
<dbReference type="InterPro" id="IPR019273">
    <property type="entry name" value="Lunapark_Znf"/>
</dbReference>
<keyword evidence="5" id="KW-1185">Reference proteome</keyword>
<gene>
    <name evidence="4" type="ORF">SLEP1_g1952</name>
</gene>
<feature type="compositionally biased region" description="Basic and acidic residues" evidence="1">
    <location>
        <begin position="384"/>
        <end position="393"/>
    </location>
</feature>
<dbReference type="GO" id="GO:0071782">
    <property type="term" value="C:endoplasmic reticulum tubular network"/>
    <property type="evidence" value="ECO:0007669"/>
    <property type="project" value="TreeGrafter"/>
</dbReference>
<feature type="compositionally biased region" description="Basic and acidic residues" evidence="1">
    <location>
        <begin position="348"/>
        <end position="360"/>
    </location>
</feature>
<dbReference type="Proteomes" id="UP001054252">
    <property type="component" value="Unassembled WGS sequence"/>
</dbReference>
<feature type="transmembrane region" description="Helical" evidence="2">
    <location>
        <begin position="104"/>
        <end position="125"/>
    </location>
</feature>
<feature type="domain" description="Lunapark zinc ribbon" evidence="3">
    <location>
        <begin position="280"/>
        <end position="330"/>
    </location>
</feature>
<evidence type="ECO:0000259" key="3">
    <source>
        <dbReference type="Pfam" id="PF10058"/>
    </source>
</evidence>
<feature type="compositionally biased region" description="Polar residues" evidence="1">
    <location>
        <begin position="250"/>
        <end position="261"/>
    </location>
</feature>
<protein>
    <recommendedName>
        <fullName evidence="3">Lunapark zinc ribbon domain-containing protein</fullName>
    </recommendedName>
</protein>
<dbReference type="InterPro" id="IPR040115">
    <property type="entry name" value="Lnp"/>
</dbReference>
<name>A0AAV5HMP1_9ROSI</name>
<sequence>MAEDRGISETEKKESDVVNVVKKKSGGGGFFSRIWNRFHGNDLEKRLQYISKEEAAVLVRMKRRSQTWRRVGRNLIAFCVIFEVVAVVYAIATTRSVDLDWKMRAFRVLPMFLLPGLSSAAYFAFVRFTRLCDHRDQKTLERLRDERQAKIDELKEKTNYYTTQQLIQRYDPDPAAKAAAATILASKLGADSGLKVYVGDEPNLNVPTGKSSDVEVVQSSGLRNRKQILTRSTSVGSAPSHHSIEETPHCSGNGSPQSSEYNQVVDHHHTEGSSMHDGGWLARIAALLVGEDPTQSYALICGNCHMHNGLARKEDFPYITYYCPHCHALNGPKQLEENVSSSAFPKMDSLKAGRNDDATDKTIACTSDSTLTNNSLVSPNSPRPEIEEVAEKE</sequence>
<evidence type="ECO:0000256" key="1">
    <source>
        <dbReference type="SAM" id="MobiDB-lite"/>
    </source>
</evidence>
<comment type="caution">
    <text evidence="4">The sequence shown here is derived from an EMBL/GenBank/DDBJ whole genome shotgun (WGS) entry which is preliminary data.</text>
</comment>
<accession>A0AAV5HMP1</accession>
<dbReference type="Pfam" id="PF10058">
    <property type="entry name" value="Zn_ribbon_10"/>
    <property type="match status" value="1"/>
</dbReference>
<evidence type="ECO:0000256" key="2">
    <source>
        <dbReference type="SAM" id="Phobius"/>
    </source>
</evidence>
<evidence type="ECO:0000313" key="5">
    <source>
        <dbReference type="Proteomes" id="UP001054252"/>
    </source>
</evidence>
<feature type="region of interest" description="Disordered" evidence="1">
    <location>
        <begin position="201"/>
        <end position="261"/>
    </location>
</feature>
<proteinExistence type="predicted"/>
<evidence type="ECO:0000313" key="4">
    <source>
        <dbReference type="EMBL" id="GKU87571.1"/>
    </source>
</evidence>
<keyword evidence="2" id="KW-1133">Transmembrane helix</keyword>